<organism evidence="1 2">
    <name type="scientific">Ecytonucleospora hepatopenaei</name>
    <dbReference type="NCBI Taxonomy" id="646526"/>
    <lineage>
        <taxon>Eukaryota</taxon>
        <taxon>Fungi</taxon>
        <taxon>Fungi incertae sedis</taxon>
        <taxon>Microsporidia</taxon>
        <taxon>Enterocytozoonidae</taxon>
        <taxon>Ecytonucleospora</taxon>
    </lineage>
</organism>
<dbReference type="VEuPathDB" id="MicrosporidiaDB:EHP00_1911"/>
<accession>A0A1W0E2A9</accession>
<dbReference type="EMBL" id="MNPJ01000046">
    <property type="protein sequence ID" value="OQS53369.1"/>
    <property type="molecule type" value="Genomic_DNA"/>
</dbReference>
<reference evidence="1 2" key="1">
    <citation type="journal article" date="2017" name="Environ. Microbiol.">
        <title>Decay of the glycolytic pathway and adaptation to intranuclear parasitism within Enterocytozoonidae microsporidia.</title>
        <authorList>
            <person name="Wiredu Boakye D."/>
            <person name="Jaroenlak P."/>
            <person name="Prachumwat A."/>
            <person name="Williams T.A."/>
            <person name="Bateman K.S."/>
            <person name="Itsathitphaisarn O."/>
            <person name="Sritunyalucksana K."/>
            <person name="Paszkiewicz K.H."/>
            <person name="Moore K.A."/>
            <person name="Stentiford G.D."/>
            <person name="Williams B.A."/>
        </authorList>
    </citation>
    <scope>NUCLEOTIDE SEQUENCE [LARGE SCALE GENOMIC DNA]</scope>
    <source>
        <strain evidence="1 2">TH1</strain>
    </source>
</reference>
<dbReference type="AlphaFoldDB" id="A0A1W0E2A9"/>
<sequence>MKFSEDNMAPQISVNDTFKSGKLLREVKILMFEIKWSKASEEKKMNLFFEKASEELKEYVMEMQLQVEGYSLVTIAIKDSLTKLALKEEKEERE</sequence>
<keyword evidence="2" id="KW-1185">Reference proteome</keyword>
<protein>
    <submittedName>
        <fullName evidence="1">Uncharacterized protein</fullName>
    </submittedName>
</protein>
<proteinExistence type="predicted"/>
<dbReference type="Proteomes" id="UP000192758">
    <property type="component" value="Unassembled WGS sequence"/>
</dbReference>
<evidence type="ECO:0000313" key="1">
    <source>
        <dbReference type="EMBL" id="OQS53369.1"/>
    </source>
</evidence>
<gene>
    <name evidence="1" type="ORF">EHP00_1911</name>
</gene>
<evidence type="ECO:0000313" key="2">
    <source>
        <dbReference type="Proteomes" id="UP000192758"/>
    </source>
</evidence>
<name>A0A1W0E2A9_9MICR</name>
<comment type="caution">
    <text evidence="1">The sequence shown here is derived from an EMBL/GenBank/DDBJ whole genome shotgun (WGS) entry which is preliminary data.</text>
</comment>